<name>A0A7L5E9G1_9SPHI</name>
<dbReference type="AlphaFoldDB" id="A0A7L5E9G1"/>
<feature type="domain" description="Acyl-protein synthetase LuxE" evidence="1">
    <location>
        <begin position="13"/>
        <end position="325"/>
    </location>
</feature>
<dbReference type="InterPro" id="IPR007534">
    <property type="entry name" value="LuxE"/>
</dbReference>
<dbReference type="Proteomes" id="UP000503278">
    <property type="component" value="Chromosome"/>
</dbReference>
<dbReference type="KEGG" id="mrob:HH214_17410"/>
<dbReference type="Pfam" id="PF04443">
    <property type="entry name" value="LuxE"/>
    <property type="match status" value="1"/>
</dbReference>
<evidence type="ECO:0000259" key="1">
    <source>
        <dbReference type="Pfam" id="PF04443"/>
    </source>
</evidence>
<dbReference type="GO" id="GO:0008218">
    <property type="term" value="P:bioluminescence"/>
    <property type="evidence" value="ECO:0007669"/>
    <property type="project" value="InterPro"/>
</dbReference>
<evidence type="ECO:0000313" key="3">
    <source>
        <dbReference type="Proteomes" id="UP000503278"/>
    </source>
</evidence>
<evidence type="ECO:0000313" key="2">
    <source>
        <dbReference type="EMBL" id="QJD97523.1"/>
    </source>
</evidence>
<dbReference type="GO" id="GO:0016740">
    <property type="term" value="F:transferase activity"/>
    <property type="evidence" value="ECO:0007669"/>
    <property type="project" value="UniProtKB-KW"/>
</dbReference>
<sequence length="328" mass="36873">MQKPQPQQIFSIQTEQQFTEAALQVFRYQAQNCTIYREFIGGLRIDPDAVSQVADIPFLPIEFFKQHEVVSSTAKPEVIFSSSGTTGMITSQHLVTEVSWYTESFRKAFQLFYGGVTQYCILALLPAYLERQGSSLVYMADDLIRQSQHPDSGFYLYNYNDLYQHLQKQQQAGQPTLLIGVTFALLDFVEQHPLNFPELIVMETGGMKGRRKEMIREELHDILCSGFGVPAIHSEYGMTELLSQAYSKGDGIFNCPPWMRVLTRDTNDPITPVGEGKTGGVNIIDLANINSCSFLATQDLGRIYADGSFEILGRFDNSDIRGCNLLVA</sequence>
<proteinExistence type="predicted"/>
<dbReference type="EMBL" id="CP051682">
    <property type="protein sequence ID" value="QJD97523.1"/>
    <property type="molecule type" value="Genomic_DNA"/>
</dbReference>
<keyword evidence="3" id="KW-1185">Reference proteome</keyword>
<dbReference type="Gene3D" id="3.40.50.12780">
    <property type="entry name" value="N-terminal domain of ligase-like"/>
    <property type="match status" value="1"/>
</dbReference>
<dbReference type="RefSeq" id="WP_169609771.1">
    <property type="nucleotide sequence ID" value="NZ_CP051682.1"/>
</dbReference>
<organism evidence="2 3">
    <name type="scientific">Mucilaginibacter robiniae</name>
    <dbReference type="NCBI Taxonomy" id="2728022"/>
    <lineage>
        <taxon>Bacteria</taxon>
        <taxon>Pseudomonadati</taxon>
        <taxon>Bacteroidota</taxon>
        <taxon>Sphingobacteriia</taxon>
        <taxon>Sphingobacteriales</taxon>
        <taxon>Sphingobacteriaceae</taxon>
        <taxon>Mucilaginibacter</taxon>
    </lineage>
</organism>
<dbReference type="InterPro" id="IPR042099">
    <property type="entry name" value="ANL_N_sf"/>
</dbReference>
<accession>A0A7L5E9G1</accession>
<protein>
    <submittedName>
        <fullName evidence="2">Acyl transferase</fullName>
    </submittedName>
</protein>
<dbReference type="GO" id="GO:0047474">
    <property type="term" value="F:long-chain fatty acid--protein ligase activity"/>
    <property type="evidence" value="ECO:0007669"/>
    <property type="project" value="InterPro"/>
</dbReference>
<reference evidence="2 3" key="1">
    <citation type="submission" date="2020-04" db="EMBL/GenBank/DDBJ databases">
        <title>Genome sequencing of novel species.</title>
        <authorList>
            <person name="Heo J."/>
            <person name="Kim S.-J."/>
            <person name="Kim J.-S."/>
            <person name="Hong S.-B."/>
            <person name="Kwon S.-W."/>
        </authorList>
    </citation>
    <scope>NUCLEOTIDE SEQUENCE [LARGE SCALE GENOMIC DNA]</scope>
    <source>
        <strain evidence="2 3">F39-2</strain>
    </source>
</reference>
<dbReference type="SUPFAM" id="SSF56801">
    <property type="entry name" value="Acetyl-CoA synthetase-like"/>
    <property type="match status" value="1"/>
</dbReference>
<keyword evidence="2" id="KW-0808">Transferase</keyword>
<gene>
    <name evidence="2" type="ORF">HH214_17410</name>
</gene>